<keyword evidence="3" id="KW-1185">Reference proteome</keyword>
<evidence type="ECO:0000313" key="3">
    <source>
        <dbReference type="Proteomes" id="UP000326198"/>
    </source>
</evidence>
<keyword evidence="1" id="KW-0812">Transmembrane</keyword>
<keyword evidence="1" id="KW-0472">Membrane</keyword>
<proteinExistence type="predicted"/>
<organism evidence="2 3">
    <name type="scientific">Aspergillus bertholletiae</name>
    <dbReference type="NCBI Taxonomy" id="1226010"/>
    <lineage>
        <taxon>Eukaryota</taxon>
        <taxon>Fungi</taxon>
        <taxon>Dikarya</taxon>
        <taxon>Ascomycota</taxon>
        <taxon>Pezizomycotina</taxon>
        <taxon>Eurotiomycetes</taxon>
        <taxon>Eurotiomycetidae</taxon>
        <taxon>Eurotiales</taxon>
        <taxon>Aspergillaceae</taxon>
        <taxon>Aspergillus</taxon>
        <taxon>Aspergillus subgen. Circumdati</taxon>
    </lineage>
</organism>
<dbReference type="AlphaFoldDB" id="A0A5N7ART5"/>
<reference evidence="2 3" key="1">
    <citation type="submission" date="2019-04" db="EMBL/GenBank/DDBJ databases">
        <title>Friends and foes A comparative genomics studyof 23 Aspergillus species from section Flavi.</title>
        <authorList>
            <consortium name="DOE Joint Genome Institute"/>
            <person name="Kjaerbolling I."/>
            <person name="Vesth T."/>
            <person name="Frisvad J.C."/>
            <person name="Nybo J.L."/>
            <person name="Theobald S."/>
            <person name="Kildgaard S."/>
            <person name="Isbrandt T."/>
            <person name="Kuo A."/>
            <person name="Sato A."/>
            <person name="Lyhne E.K."/>
            <person name="Kogle M.E."/>
            <person name="Wiebenga A."/>
            <person name="Kun R.S."/>
            <person name="Lubbers R.J."/>
            <person name="Makela M.R."/>
            <person name="Barry K."/>
            <person name="Chovatia M."/>
            <person name="Clum A."/>
            <person name="Daum C."/>
            <person name="Haridas S."/>
            <person name="He G."/>
            <person name="LaButti K."/>
            <person name="Lipzen A."/>
            <person name="Mondo S."/>
            <person name="Riley R."/>
            <person name="Salamov A."/>
            <person name="Simmons B.A."/>
            <person name="Magnuson J.K."/>
            <person name="Henrissat B."/>
            <person name="Mortensen U.H."/>
            <person name="Larsen T.O."/>
            <person name="Devries R.P."/>
            <person name="Grigoriev I.V."/>
            <person name="Machida M."/>
            <person name="Baker S.E."/>
            <person name="Andersen M.R."/>
        </authorList>
    </citation>
    <scope>NUCLEOTIDE SEQUENCE [LARGE SCALE GENOMIC DNA]</scope>
    <source>
        <strain evidence="2 3">IBT 29228</strain>
    </source>
</reference>
<evidence type="ECO:0000256" key="1">
    <source>
        <dbReference type="SAM" id="Phobius"/>
    </source>
</evidence>
<protein>
    <submittedName>
        <fullName evidence="2">Uncharacterized protein</fullName>
    </submittedName>
</protein>
<feature type="transmembrane region" description="Helical" evidence="1">
    <location>
        <begin position="20"/>
        <end position="41"/>
    </location>
</feature>
<sequence length="94" mass="10706">MPLCTSYFLPQEPLLLYFPFSFPFLYFCSPIHSNIILHCIYRMFGFDKTKATLRGLSSLLLRLLFITFCVKTHLRSNFGAKSASILEPTSSSSA</sequence>
<dbReference type="Proteomes" id="UP000326198">
    <property type="component" value="Unassembled WGS sequence"/>
</dbReference>
<name>A0A5N7ART5_9EURO</name>
<keyword evidence="1" id="KW-1133">Transmembrane helix</keyword>
<dbReference type="EMBL" id="ML736352">
    <property type="protein sequence ID" value="KAE8372564.1"/>
    <property type="molecule type" value="Genomic_DNA"/>
</dbReference>
<accession>A0A5N7ART5</accession>
<gene>
    <name evidence="2" type="ORF">BDV26DRAFT_273915</name>
</gene>
<evidence type="ECO:0000313" key="2">
    <source>
        <dbReference type="EMBL" id="KAE8372564.1"/>
    </source>
</evidence>